<evidence type="ECO:0000256" key="6">
    <source>
        <dbReference type="ARBA" id="ARBA00023268"/>
    </source>
</evidence>
<dbReference type="EMBL" id="MPTB01000094">
    <property type="protein sequence ID" value="OMD35441.1"/>
    <property type="molecule type" value="Genomic_DNA"/>
</dbReference>
<dbReference type="PROSITE" id="PS00455">
    <property type="entry name" value="AMP_BINDING"/>
    <property type="match status" value="1"/>
</dbReference>
<feature type="region of interest" description="Disordered" evidence="7">
    <location>
        <begin position="23"/>
        <end position="47"/>
    </location>
</feature>
<dbReference type="SUPFAM" id="SSF52777">
    <property type="entry name" value="CoA-dependent acyltransferases"/>
    <property type="match status" value="4"/>
</dbReference>
<dbReference type="Gene3D" id="2.30.38.10">
    <property type="entry name" value="Luciferase, Domain 3"/>
    <property type="match status" value="1"/>
</dbReference>
<comment type="caution">
    <text evidence="9">The sequence shown here is derived from an EMBL/GenBank/DDBJ whole genome shotgun (WGS) entry which is preliminary data.</text>
</comment>
<dbReference type="Pfam" id="PF00501">
    <property type="entry name" value="AMP-binding"/>
    <property type="match status" value="1"/>
</dbReference>
<dbReference type="PANTHER" id="PTHR45527">
    <property type="entry name" value="NONRIBOSOMAL PEPTIDE SYNTHETASE"/>
    <property type="match status" value="1"/>
</dbReference>
<dbReference type="Gene3D" id="3.40.50.980">
    <property type="match status" value="2"/>
</dbReference>
<dbReference type="InterPro" id="IPR045851">
    <property type="entry name" value="AMP-bd_C_sf"/>
</dbReference>
<dbReference type="InterPro" id="IPR023213">
    <property type="entry name" value="CAT-like_dom_sf"/>
</dbReference>
<name>A0ABX3GRH5_PAEBO</name>
<comment type="similarity">
    <text evidence="2">Belongs to the ATP-dependent AMP-binding enzyme family.</text>
</comment>
<dbReference type="Gene3D" id="3.30.559.30">
    <property type="entry name" value="Nonribosomal peptide synthetase, condensation domain"/>
    <property type="match status" value="2"/>
</dbReference>
<dbReference type="InterPro" id="IPR025110">
    <property type="entry name" value="AMP-bd_C"/>
</dbReference>
<proteinExistence type="inferred from homology"/>
<dbReference type="InterPro" id="IPR020806">
    <property type="entry name" value="PKS_PP-bd"/>
</dbReference>
<sequence length="1589" mass="179502">MTSFDPQDSRLSKLSDAKLALLSKRMNRGEHEPRRSRIMQRAAGGPAPLSSAQTGMWFMSQYDSLSSEYNMCAAVKMTGNLQIASLQESLSAIARRHAALRTSFIELNGEPQQVMASEISIPLEIIDLRGEEEDYGEETALRAAKADAQQPFDLSEAPLLRTKLFHVSRNTLIFYINMHHIISDGWSKGLLIQEIMSCYKSLVDQVAVSLPELPVQYADYAWWEQEWLQSEGYRKQLEYWKNHLQSPHPVLQLPMERKSPLVPATEGDICSFEIPAVLTAKLREFGTNEGATLFMTLLSAFKALLFRYTGQENLLIGTPVANRNHSETANLIGCFVNSLVIRSQLSAASTFRELVREIKHTCLNAFSNQEVPFEKVLQELHVSRSAGVSPLFQAVFTLQNTPKQNLELPGLTLEYMNLHNDTAKYNLVLSVEEEGSVLQGTLEYRIGLFDPEDMERMADHLLNMMKSAVESPDIPISRLSIMSGAELERTIKEYSGGASEAQLQHHNLVEWFEQQASHTPDHIALTFNETELTYRELNEQANRVAHYLLQSGIQAEQFIGLYIERSIEMIVGLIGILKAGGAYVPLDPALPADRLSYMLRDSGLQTIITSNGLSTSLSAYQGAWIELDGPGMLLSGKPTGNPNCTILSGHLAYMIYTSGSTGQPKGVMVEHGNAVRLFETTQSYFTFNEKDVWTLFHSYAFDFSVWEIWGALLYGGRLVIVPYWISRSPEDFYRTLLQEQVTVLNQTPSAFRQLLKAEESAFPGTELALRYIVFGGEALDMDSLKPWFQRHGEHAVQLVNMYGITETTVHTTLYPISSLDTKTHSGSIIGRPLGDLSIYVLNEHLQPVPVGIPGEMYVGGAGVTRGYWKKAELTADRFIPHPYVHGERLYKTGDLARFQSGGNLEYIGRIDHQVKINGFRIELGEIEAVLKQVPEIGEGVVTIREEQGLSVLKRLEAYLVKKPGRELNLQAIRVYLGQKLPNYMIPAAFYELDTIPLTHNGKADLKAILSMNVQQVDGDSRFSAPRTGEEQQLCSIWQKVLSVDSIGIDDNFFELGGDSIRAIRVRAEAQQLGILFTIQQLFELQTIRMLAEALKPEVQILPEGTTRTAFHGLNESDRSKMPDSVIDAYPLSRLQSGMLFHSVLHPNGSSIYHNITSITLEGQLEFAALDRAVQKVVSKHRVLRTSFDLTSYSVPLQLVHGWAQAEVNMDDLRGMSTREQEAALNSWHETERRTSFDWTSFPLFRIHIHLLTEDTFQFTLTEHHAILDGWSVASMLTELFGYYNDYIWQREPMQETALSIEYSNYVELEQLTLEDEGTRRFWEKYLSEAAYNRLPGATGTGNNGLREIAMDSAEYTVPAELFDGARQLAAMASVPLKSVLLASHLYVLRTLCNEPDLVTGLVANCRPEELSGDQVLGLFLNTLPLRLQLKDINWLELVKITFKTEMEVWPHRRLPLDEIQKIAAEGQPLFDSVFNFTDFHIYQSFAGAQNLSVLNAADIAYTNFDWMTQFNLDARSSELKLILQWNTSRFSKEQMVQFKEYYLRTLESMTQEPLIRYSAFTPLPADERRKVLTEWNATQCEYELDKPLI</sequence>
<keyword evidence="10" id="KW-1185">Reference proteome</keyword>
<dbReference type="InterPro" id="IPR001242">
    <property type="entry name" value="Condensation_dom"/>
</dbReference>
<evidence type="ECO:0000256" key="5">
    <source>
        <dbReference type="ARBA" id="ARBA00023194"/>
    </source>
</evidence>
<organism evidence="9 10">
    <name type="scientific">Paenibacillus borealis</name>
    <dbReference type="NCBI Taxonomy" id="160799"/>
    <lineage>
        <taxon>Bacteria</taxon>
        <taxon>Bacillati</taxon>
        <taxon>Bacillota</taxon>
        <taxon>Bacilli</taxon>
        <taxon>Bacillales</taxon>
        <taxon>Paenibacillaceae</taxon>
        <taxon>Paenibacillus</taxon>
    </lineage>
</organism>
<keyword evidence="3" id="KW-0596">Phosphopantetheine</keyword>
<evidence type="ECO:0000256" key="2">
    <source>
        <dbReference type="ARBA" id="ARBA00006432"/>
    </source>
</evidence>
<feature type="non-terminal residue" evidence="9">
    <location>
        <position position="1589"/>
    </location>
</feature>
<dbReference type="InterPro" id="IPR036736">
    <property type="entry name" value="ACP-like_sf"/>
</dbReference>
<protein>
    <recommendedName>
        <fullName evidence="8">Carrier domain-containing protein</fullName>
    </recommendedName>
</protein>
<dbReference type="InterPro" id="IPR009081">
    <property type="entry name" value="PP-bd_ACP"/>
</dbReference>
<accession>A0ABX3GRH5</accession>
<keyword evidence="6" id="KW-0511">Multifunctional enzyme</keyword>
<dbReference type="SUPFAM" id="SSF47336">
    <property type="entry name" value="ACP-like"/>
    <property type="match status" value="1"/>
</dbReference>
<gene>
    <name evidence="9" type="ORF">BSK56_32970</name>
</gene>
<dbReference type="Pfam" id="PF13193">
    <property type="entry name" value="AMP-binding_C"/>
    <property type="match status" value="1"/>
</dbReference>
<dbReference type="RefSeq" id="WP_144024516.1">
    <property type="nucleotide sequence ID" value="NZ_MPTB01000094.1"/>
</dbReference>
<keyword evidence="4" id="KW-0597">Phosphoprotein</keyword>
<evidence type="ECO:0000313" key="10">
    <source>
        <dbReference type="Proteomes" id="UP000187412"/>
    </source>
</evidence>
<dbReference type="SUPFAM" id="SSF56801">
    <property type="entry name" value="Acetyl-CoA synthetase-like"/>
    <property type="match status" value="1"/>
</dbReference>
<dbReference type="NCBIfam" id="TIGR01733">
    <property type="entry name" value="AA-adenyl-dom"/>
    <property type="match status" value="1"/>
</dbReference>
<dbReference type="Gene3D" id="3.30.300.30">
    <property type="match status" value="1"/>
</dbReference>
<evidence type="ECO:0000256" key="1">
    <source>
        <dbReference type="ARBA" id="ARBA00001957"/>
    </source>
</evidence>
<dbReference type="InterPro" id="IPR010071">
    <property type="entry name" value="AA_adenyl_dom"/>
</dbReference>
<dbReference type="InterPro" id="IPR006162">
    <property type="entry name" value="Ppantetheine_attach_site"/>
</dbReference>
<evidence type="ECO:0000256" key="3">
    <source>
        <dbReference type="ARBA" id="ARBA00022450"/>
    </source>
</evidence>
<dbReference type="Gene3D" id="3.30.559.10">
    <property type="entry name" value="Chloramphenicol acetyltransferase-like domain"/>
    <property type="match status" value="2"/>
</dbReference>
<comment type="cofactor">
    <cofactor evidence="1">
        <name>pantetheine 4'-phosphate</name>
        <dbReference type="ChEBI" id="CHEBI:47942"/>
    </cofactor>
</comment>
<dbReference type="Pfam" id="PF00668">
    <property type="entry name" value="Condensation"/>
    <property type="match status" value="2"/>
</dbReference>
<dbReference type="CDD" id="cd19531">
    <property type="entry name" value="LCL_NRPS-like"/>
    <property type="match status" value="1"/>
</dbReference>
<evidence type="ECO:0000256" key="7">
    <source>
        <dbReference type="SAM" id="MobiDB-lite"/>
    </source>
</evidence>
<keyword evidence="5" id="KW-0045">Antibiotic biosynthesis</keyword>
<dbReference type="InterPro" id="IPR020845">
    <property type="entry name" value="AMP-binding_CS"/>
</dbReference>
<dbReference type="Pfam" id="PF00550">
    <property type="entry name" value="PP-binding"/>
    <property type="match status" value="1"/>
</dbReference>
<dbReference type="Proteomes" id="UP000187412">
    <property type="component" value="Unassembled WGS sequence"/>
</dbReference>
<evidence type="ECO:0000256" key="4">
    <source>
        <dbReference type="ARBA" id="ARBA00022553"/>
    </source>
</evidence>
<dbReference type="PROSITE" id="PS50075">
    <property type="entry name" value="CARRIER"/>
    <property type="match status" value="1"/>
</dbReference>
<reference evidence="9 10" key="1">
    <citation type="submission" date="2016-10" db="EMBL/GenBank/DDBJ databases">
        <title>Paenibacillus species isolates.</title>
        <authorList>
            <person name="Beno S.M."/>
        </authorList>
    </citation>
    <scope>NUCLEOTIDE SEQUENCE [LARGE SCALE GENOMIC DNA]</scope>
    <source>
        <strain evidence="9 10">FSL H7-0744</strain>
    </source>
</reference>
<dbReference type="Gene3D" id="1.10.1200.10">
    <property type="entry name" value="ACP-like"/>
    <property type="match status" value="1"/>
</dbReference>
<dbReference type="PROSITE" id="PS00012">
    <property type="entry name" value="PHOSPHOPANTETHEINE"/>
    <property type="match status" value="1"/>
</dbReference>
<dbReference type="CDD" id="cd17643">
    <property type="entry name" value="A_NRPS_Cytc1-like"/>
    <property type="match status" value="1"/>
</dbReference>
<dbReference type="InterPro" id="IPR000873">
    <property type="entry name" value="AMP-dep_synth/lig_dom"/>
</dbReference>
<evidence type="ECO:0000259" key="8">
    <source>
        <dbReference type="PROSITE" id="PS50075"/>
    </source>
</evidence>
<feature type="domain" description="Carrier" evidence="8">
    <location>
        <begin position="1024"/>
        <end position="1098"/>
    </location>
</feature>
<dbReference type="PANTHER" id="PTHR45527:SF14">
    <property type="entry name" value="PLIPASTATIN SYNTHASE SUBUNIT B"/>
    <property type="match status" value="1"/>
</dbReference>
<evidence type="ECO:0000313" key="9">
    <source>
        <dbReference type="EMBL" id="OMD35441.1"/>
    </source>
</evidence>
<dbReference type="SMART" id="SM00823">
    <property type="entry name" value="PKS_PP"/>
    <property type="match status" value="1"/>
</dbReference>